<evidence type="ECO:0000313" key="3">
    <source>
        <dbReference type="Proteomes" id="UP000217763"/>
    </source>
</evidence>
<dbReference type="InterPro" id="IPR040448">
    <property type="entry name" value="PanZ_GNAT"/>
</dbReference>
<dbReference type="KEGG" id="zdf:AN401_18275"/>
<dbReference type="PROSITE" id="PS51186">
    <property type="entry name" value="GNAT"/>
    <property type="match status" value="1"/>
</dbReference>
<keyword evidence="3" id="KW-1185">Reference proteome</keyword>
<accession>A0A291HTR7</accession>
<gene>
    <name evidence="2" type="ORF">AN401_18275</name>
</gene>
<evidence type="ECO:0000313" key="2">
    <source>
        <dbReference type="EMBL" id="ATG75555.1"/>
    </source>
</evidence>
<feature type="domain" description="N-acetyltransferase" evidence="1">
    <location>
        <begin position="1"/>
        <end position="125"/>
    </location>
</feature>
<dbReference type="AlphaFoldDB" id="A0A291HTR7"/>
<dbReference type="Gene3D" id="3.40.630.30">
    <property type="match status" value="1"/>
</dbReference>
<dbReference type="InterPro" id="IPR016181">
    <property type="entry name" value="Acyl_CoA_acyltransferase"/>
</dbReference>
<dbReference type="Proteomes" id="UP000217763">
    <property type="component" value="Chromosome"/>
</dbReference>
<dbReference type="GO" id="GO:0016747">
    <property type="term" value="F:acyltransferase activity, transferring groups other than amino-acyl groups"/>
    <property type="evidence" value="ECO:0007669"/>
    <property type="project" value="InterPro"/>
</dbReference>
<dbReference type="RefSeq" id="WP_096780155.1">
    <property type="nucleotide sequence ID" value="NZ_CP012621.1"/>
</dbReference>
<proteinExistence type="predicted"/>
<dbReference type="SUPFAM" id="SSF55729">
    <property type="entry name" value="Acyl-CoA N-acyltransferases (Nat)"/>
    <property type="match status" value="1"/>
</dbReference>
<protein>
    <recommendedName>
        <fullName evidence="1">N-acetyltransferase domain-containing protein</fullName>
    </recommendedName>
</protein>
<name>A0A291HTR7_9GAMM</name>
<dbReference type="InterPro" id="IPR000182">
    <property type="entry name" value="GNAT_dom"/>
</dbReference>
<sequence>MRLTVHCLSRLPEQHRHHAELILQGRTPPDQAMLYLATFNDRAVALAWRREDTLEFIAVRDLTRRRGIGRELLRQVKQEARAAGLTRLDCDPAQAPDGEREGLAAFLQGQGFRPREAVLSCCLYE</sequence>
<evidence type="ECO:0000259" key="1">
    <source>
        <dbReference type="PROSITE" id="PS51186"/>
    </source>
</evidence>
<organism evidence="2 3">
    <name type="scientific">Zobellella denitrificans</name>
    <dbReference type="NCBI Taxonomy" id="347534"/>
    <lineage>
        <taxon>Bacteria</taxon>
        <taxon>Pseudomonadati</taxon>
        <taxon>Pseudomonadota</taxon>
        <taxon>Gammaproteobacteria</taxon>
        <taxon>Aeromonadales</taxon>
        <taxon>Aeromonadaceae</taxon>
        <taxon>Zobellella</taxon>
    </lineage>
</organism>
<dbReference type="EMBL" id="CP012621">
    <property type="protein sequence ID" value="ATG75555.1"/>
    <property type="molecule type" value="Genomic_DNA"/>
</dbReference>
<dbReference type="CDD" id="cd04301">
    <property type="entry name" value="NAT_SF"/>
    <property type="match status" value="1"/>
</dbReference>
<dbReference type="Pfam" id="PF12568">
    <property type="entry name" value="PanZ"/>
    <property type="match status" value="1"/>
</dbReference>
<reference evidence="3" key="1">
    <citation type="submission" date="2015-09" db="EMBL/GenBank/DDBJ databases">
        <authorList>
            <person name="Shao Z."/>
            <person name="Wang L."/>
        </authorList>
    </citation>
    <scope>NUCLEOTIDE SEQUENCE [LARGE SCALE GENOMIC DNA]</scope>
    <source>
        <strain evidence="3">F13-1</strain>
    </source>
</reference>